<dbReference type="PANTHER" id="PTHR30348:SF14">
    <property type="entry name" value="BLR8050 PROTEIN"/>
    <property type="match status" value="1"/>
</dbReference>
<dbReference type="SUPFAM" id="SSF117396">
    <property type="entry name" value="TM1631-like"/>
    <property type="match status" value="1"/>
</dbReference>
<organism evidence="1 2">
    <name type="scientific">Pseudomonas fungipugnans</name>
    <dbReference type="NCBI Taxonomy" id="3024217"/>
    <lineage>
        <taxon>Bacteria</taxon>
        <taxon>Pseudomonadati</taxon>
        <taxon>Pseudomonadota</taxon>
        <taxon>Gammaproteobacteria</taxon>
        <taxon>Pseudomonadales</taxon>
        <taxon>Pseudomonadaceae</taxon>
        <taxon>Pseudomonas</taxon>
    </lineage>
</organism>
<keyword evidence="2" id="KW-1185">Reference proteome</keyword>
<protein>
    <submittedName>
        <fullName evidence="1">DUF72 domain-containing protein</fullName>
    </submittedName>
</protein>
<gene>
    <name evidence="1" type="ORF">POF45_27440</name>
</gene>
<dbReference type="Proteomes" id="UP001159100">
    <property type="component" value="Unassembled WGS sequence"/>
</dbReference>
<dbReference type="InterPro" id="IPR036520">
    <property type="entry name" value="UPF0759_sf"/>
</dbReference>
<evidence type="ECO:0000313" key="2">
    <source>
        <dbReference type="Proteomes" id="UP001159100"/>
    </source>
</evidence>
<dbReference type="Gene3D" id="3.20.20.410">
    <property type="entry name" value="Protein of unknown function UPF0759"/>
    <property type="match status" value="1"/>
</dbReference>
<evidence type="ECO:0000313" key="1">
    <source>
        <dbReference type="EMBL" id="MDI2595129.1"/>
    </source>
</evidence>
<dbReference type="RefSeq" id="WP_282317201.1">
    <property type="nucleotide sequence ID" value="NZ_JARBWL010000002.1"/>
</dbReference>
<proteinExistence type="predicted"/>
<sequence>MGPLYIGCAGWSLPREHWPLFPEHGTHLQRYATQLSAVEINSSFYRPHKPQTYARWAQSVPMGFRFSVKAPRLLTHVQRLKDCERLLDEFLGQCTALGDTLGCLLVQLPPSLVYDALIARAFFIGLRERYAGAVVLEPRHESWGAAEALLVEQKIGRVAADPSPMTDGQVPRGWAGIRYWRLHGSPRIYHSDYDALRLQALAGQILGAVQAGAEAWCIFDNTASGFALGNALQLSGLLGQEIQRSGSRPGEQVHSFS</sequence>
<accession>A0ABT6QW59</accession>
<reference evidence="1 2" key="1">
    <citation type="submission" date="2023-02" db="EMBL/GenBank/DDBJ databases">
        <title>Pseudomonas chrutzelriedensis sp. nov., a potently antifungal strain isolated from moss.</title>
        <authorList>
            <person name="Schnyder A."/>
            <person name="Kalawong R."/>
            <person name="Eberl L."/>
            <person name="Agnoli K."/>
        </authorList>
    </citation>
    <scope>NUCLEOTIDE SEQUENCE [LARGE SCALE GENOMIC DNA]</scope>
    <source>
        <strain evidence="1 2">681</strain>
    </source>
</reference>
<dbReference type="InterPro" id="IPR002763">
    <property type="entry name" value="DUF72"/>
</dbReference>
<dbReference type="Pfam" id="PF01904">
    <property type="entry name" value="DUF72"/>
    <property type="match status" value="1"/>
</dbReference>
<dbReference type="EMBL" id="JARBWL010000002">
    <property type="protein sequence ID" value="MDI2595129.1"/>
    <property type="molecule type" value="Genomic_DNA"/>
</dbReference>
<name>A0ABT6QW59_9PSED</name>
<comment type="caution">
    <text evidence="1">The sequence shown here is derived from an EMBL/GenBank/DDBJ whole genome shotgun (WGS) entry which is preliminary data.</text>
</comment>
<dbReference type="PANTHER" id="PTHR30348">
    <property type="entry name" value="UNCHARACTERIZED PROTEIN YECE"/>
    <property type="match status" value="1"/>
</dbReference>